<protein>
    <submittedName>
        <fullName evidence="1">Uncharacterized protein</fullName>
    </submittedName>
</protein>
<proteinExistence type="predicted"/>
<dbReference type="EMBL" id="CAUYUJ010015062">
    <property type="protein sequence ID" value="CAK0849471.1"/>
    <property type="molecule type" value="Genomic_DNA"/>
</dbReference>
<evidence type="ECO:0000313" key="1">
    <source>
        <dbReference type="EMBL" id="CAK0849471.1"/>
    </source>
</evidence>
<comment type="caution">
    <text evidence="1">The sequence shown here is derived from an EMBL/GenBank/DDBJ whole genome shotgun (WGS) entry which is preliminary data.</text>
</comment>
<sequence length="187" mass="21338">ELSTARSRFREQWQLMNHDARHEAFEDWQNTPAEMVPADAQAPAYATSWGRGCRSSPISCEEFYEWHHLHGWPTKDMRVYNFANFTEDFECDAADDLVVRAEPIPDLPDFSLWGCGRKARPVPRATVPNVQQFHLIENGIHNLLARLTRPAADVGDVLIMVEGHSLENPASRMRFVGIISGTFYNPK</sequence>
<reference evidence="1" key="1">
    <citation type="submission" date="2023-10" db="EMBL/GenBank/DDBJ databases">
        <authorList>
            <person name="Chen Y."/>
            <person name="Shah S."/>
            <person name="Dougan E. K."/>
            <person name="Thang M."/>
            <person name="Chan C."/>
        </authorList>
    </citation>
    <scope>NUCLEOTIDE SEQUENCE [LARGE SCALE GENOMIC DNA]</scope>
</reference>
<keyword evidence="2" id="KW-1185">Reference proteome</keyword>
<gene>
    <name evidence="1" type="ORF">PCOR1329_LOCUS42151</name>
</gene>
<feature type="non-terminal residue" evidence="1">
    <location>
        <position position="1"/>
    </location>
</feature>
<name>A0ABN9TUU5_9DINO</name>
<dbReference type="Proteomes" id="UP001189429">
    <property type="component" value="Unassembled WGS sequence"/>
</dbReference>
<organism evidence="1 2">
    <name type="scientific">Prorocentrum cordatum</name>
    <dbReference type="NCBI Taxonomy" id="2364126"/>
    <lineage>
        <taxon>Eukaryota</taxon>
        <taxon>Sar</taxon>
        <taxon>Alveolata</taxon>
        <taxon>Dinophyceae</taxon>
        <taxon>Prorocentrales</taxon>
        <taxon>Prorocentraceae</taxon>
        <taxon>Prorocentrum</taxon>
    </lineage>
</organism>
<accession>A0ABN9TUU5</accession>
<evidence type="ECO:0000313" key="2">
    <source>
        <dbReference type="Proteomes" id="UP001189429"/>
    </source>
</evidence>
<feature type="non-terminal residue" evidence="1">
    <location>
        <position position="187"/>
    </location>
</feature>